<evidence type="ECO:0000313" key="12">
    <source>
        <dbReference type="EMBL" id="QHN37165.1"/>
    </source>
</evidence>
<dbReference type="PIRSF" id="PIRSF001500">
    <property type="entry name" value="Chor_mut_pdt_Ppr"/>
    <property type="match status" value="1"/>
</dbReference>
<keyword evidence="5 9" id="KW-0057">Aromatic amino acid biosynthesis</keyword>
<dbReference type="InterPro" id="IPR001086">
    <property type="entry name" value="Preph_deHydtase"/>
</dbReference>
<dbReference type="InterPro" id="IPR018528">
    <property type="entry name" value="Preph_deHydtase_CS"/>
</dbReference>
<dbReference type="InterPro" id="IPR045865">
    <property type="entry name" value="ACT-like_dom_sf"/>
</dbReference>
<dbReference type="Proteomes" id="UP001059836">
    <property type="component" value="Chromosome"/>
</dbReference>
<keyword evidence="13" id="KW-1185">Reference proteome</keyword>
<evidence type="ECO:0000313" key="13">
    <source>
        <dbReference type="Proteomes" id="UP001059836"/>
    </source>
</evidence>
<keyword evidence="4 9" id="KW-0028">Amino-acid biosynthesis</keyword>
<evidence type="ECO:0000256" key="8">
    <source>
        <dbReference type="ARBA" id="ARBA00047848"/>
    </source>
</evidence>
<evidence type="ECO:0000256" key="9">
    <source>
        <dbReference type="RuleBase" id="RU361254"/>
    </source>
</evidence>
<dbReference type="PANTHER" id="PTHR21022">
    <property type="entry name" value="PREPHENATE DEHYDRATASE P PROTEIN"/>
    <property type="match status" value="1"/>
</dbReference>
<evidence type="ECO:0000256" key="3">
    <source>
        <dbReference type="ARBA" id="ARBA00021872"/>
    </source>
</evidence>
<dbReference type="PANTHER" id="PTHR21022:SF19">
    <property type="entry name" value="PREPHENATE DEHYDRATASE-RELATED"/>
    <property type="match status" value="1"/>
</dbReference>
<sequence>MPVIAYFGPAGTFTEMALQRLLTDRLPRQDGPVLTGDVTTVAASSPAATIAMVRSGEADYGCVPIESSLEGSVPATMDALMPVGGRHVQVFAEVSLPIAFTVAAASPIAPERVRRVAAYPVASAQVRISIEKLYPNASFVVASSNSGAAIDVVEGRADAAVTTGLAAGLHGLTVLADGVADAQDAVTRFLLIGHPAPPPEPTGADRTAVILDLPNEPGSLMQAMNEFATRKLDLTRIESRPRRDLAAGRTYVGQYRFYLDAVGHIRDDAVGEALRALYRTAESVVYLGSWPAEVPVGAQPPDTADSVGWYAGLMRGER</sequence>
<dbReference type="RefSeq" id="WP_260840198.1">
    <property type="nucleotide sequence ID" value="NZ_CP045809.1"/>
</dbReference>
<protein>
    <recommendedName>
        <fullName evidence="3 9">Prephenate dehydratase</fullName>
        <shortName evidence="9">PDT</shortName>
        <ecNumber evidence="2 9">4.2.1.51</ecNumber>
    </recommendedName>
</protein>
<evidence type="ECO:0000256" key="7">
    <source>
        <dbReference type="ARBA" id="ARBA00023239"/>
    </source>
</evidence>
<dbReference type="EC" id="4.2.1.51" evidence="2 9"/>
<proteinExistence type="predicted"/>
<evidence type="ECO:0000256" key="4">
    <source>
        <dbReference type="ARBA" id="ARBA00022605"/>
    </source>
</evidence>
<dbReference type="Gene3D" id="3.30.70.260">
    <property type="match status" value="1"/>
</dbReference>
<feature type="domain" description="ACT" evidence="11">
    <location>
        <begin position="208"/>
        <end position="291"/>
    </location>
</feature>
<evidence type="ECO:0000256" key="1">
    <source>
        <dbReference type="ARBA" id="ARBA00004741"/>
    </source>
</evidence>
<dbReference type="CDD" id="cd04905">
    <property type="entry name" value="ACT_CM-PDT"/>
    <property type="match status" value="1"/>
</dbReference>
<accession>A0ABX6IPV9</accession>
<dbReference type="EMBL" id="CP045809">
    <property type="protein sequence ID" value="QHN37165.1"/>
    <property type="molecule type" value="Genomic_DNA"/>
</dbReference>
<organism evidence="12 13">
    <name type="scientific">Gordonia pseudamarae</name>
    <dbReference type="NCBI Taxonomy" id="2831662"/>
    <lineage>
        <taxon>Bacteria</taxon>
        <taxon>Bacillati</taxon>
        <taxon>Actinomycetota</taxon>
        <taxon>Actinomycetes</taxon>
        <taxon>Mycobacteriales</taxon>
        <taxon>Gordoniaceae</taxon>
        <taxon>Gordonia</taxon>
    </lineage>
</organism>
<dbReference type="NCBIfam" id="NF008865">
    <property type="entry name" value="PRK11898.1"/>
    <property type="match status" value="1"/>
</dbReference>
<gene>
    <name evidence="9 12" type="primary">pheA</name>
    <name evidence="12" type="ORF">GII31_21945</name>
</gene>
<dbReference type="SUPFAM" id="SSF55021">
    <property type="entry name" value="ACT-like"/>
    <property type="match status" value="1"/>
</dbReference>
<dbReference type="Pfam" id="PF00800">
    <property type="entry name" value="PDT"/>
    <property type="match status" value="1"/>
</dbReference>
<evidence type="ECO:0000259" key="10">
    <source>
        <dbReference type="PROSITE" id="PS51171"/>
    </source>
</evidence>
<evidence type="ECO:0000256" key="6">
    <source>
        <dbReference type="ARBA" id="ARBA00023222"/>
    </source>
</evidence>
<dbReference type="SUPFAM" id="SSF53850">
    <property type="entry name" value="Periplasmic binding protein-like II"/>
    <property type="match status" value="1"/>
</dbReference>
<dbReference type="GO" id="GO:0004664">
    <property type="term" value="F:prephenate dehydratase activity"/>
    <property type="evidence" value="ECO:0007669"/>
    <property type="project" value="UniProtKB-EC"/>
</dbReference>
<dbReference type="InterPro" id="IPR002912">
    <property type="entry name" value="ACT_dom"/>
</dbReference>
<dbReference type="Gene3D" id="3.40.190.10">
    <property type="entry name" value="Periplasmic binding protein-like II"/>
    <property type="match status" value="2"/>
</dbReference>
<comment type="catalytic activity">
    <reaction evidence="8 9">
        <text>prephenate + H(+) = 3-phenylpyruvate + CO2 + H2O</text>
        <dbReference type="Rhea" id="RHEA:21648"/>
        <dbReference type="ChEBI" id="CHEBI:15377"/>
        <dbReference type="ChEBI" id="CHEBI:15378"/>
        <dbReference type="ChEBI" id="CHEBI:16526"/>
        <dbReference type="ChEBI" id="CHEBI:18005"/>
        <dbReference type="ChEBI" id="CHEBI:29934"/>
        <dbReference type="EC" id="4.2.1.51"/>
    </reaction>
</comment>
<evidence type="ECO:0000256" key="2">
    <source>
        <dbReference type="ARBA" id="ARBA00013147"/>
    </source>
</evidence>
<dbReference type="CDD" id="cd13632">
    <property type="entry name" value="PBP2_Aa-PDT_like"/>
    <property type="match status" value="1"/>
</dbReference>
<comment type="pathway">
    <text evidence="1 9">Amino-acid biosynthesis; L-phenylalanine biosynthesis; phenylpyruvate from prephenate: step 1/1.</text>
</comment>
<dbReference type="InterPro" id="IPR008242">
    <property type="entry name" value="Chor_mutase/pphenate_deHydtase"/>
</dbReference>
<keyword evidence="6 9" id="KW-0584">Phenylalanine biosynthesis</keyword>
<dbReference type="PROSITE" id="PS51171">
    <property type="entry name" value="PREPHENATE_DEHYDR_3"/>
    <property type="match status" value="1"/>
</dbReference>
<evidence type="ECO:0000259" key="11">
    <source>
        <dbReference type="PROSITE" id="PS51671"/>
    </source>
</evidence>
<reference evidence="12" key="1">
    <citation type="journal article" date="2021" name="Nat. Microbiol.">
        <title>Cocultivation of an ultrasmall environmental parasitic bacterium with lytic ability against bacteria associated with wastewater foams.</title>
        <authorList>
            <person name="Batinovic S."/>
            <person name="Rose J.J.A."/>
            <person name="Ratcliffe J."/>
            <person name="Seviour R.J."/>
            <person name="Petrovski S."/>
        </authorList>
    </citation>
    <scope>NUCLEOTIDE SEQUENCE</scope>
    <source>
        <strain evidence="12">CON9</strain>
    </source>
</reference>
<name>A0ABX6IPV9_9ACTN</name>
<dbReference type="PROSITE" id="PS00858">
    <property type="entry name" value="PREPHENATE_DEHYDR_2"/>
    <property type="match status" value="1"/>
</dbReference>
<feature type="domain" description="Prephenate dehydratase" evidence="10">
    <location>
        <begin position="3"/>
        <end position="194"/>
    </location>
</feature>
<evidence type="ECO:0000256" key="5">
    <source>
        <dbReference type="ARBA" id="ARBA00023141"/>
    </source>
</evidence>
<dbReference type="PROSITE" id="PS51671">
    <property type="entry name" value="ACT"/>
    <property type="match status" value="1"/>
</dbReference>
<keyword evidence="7 9" id="KW-0456">Lyase</keyword>